<accession>A0A7T7MBH1</accession>
<comment type="similarity">
    <text evidence="1">Belongs to the LytR/CpsA/Psr (LCP) family.</text>
</comment>
<dbReference type="InterPro" id="IPR050922">
    <property type="entry name" value="LytR/CpsA/Psr_CW_biosynth"/>
</dbReference>
<dbReference type="AlphaFoldDB" id="A0A7T7MBH1"/>
<dbReference type="Pfam" id="PF03816">
    <property type="entry name" value="LytR_cpsA_psr"/>
    <property type="match status" value="1"/>
</dbReference>
<dbReference type="EMBL" id="CP066802">
    <property type="protein sequence ID" value="QQM68409.1"/>
    <property type="molecule type" value="Genomic_DNA"/>
</dbReference>
<reference evidence="3 4" key="1">
    <citation type="submission" date="2020-12" db="EMBL/GenBank/DDBJ databases">
        <authorList>
            <person name="Zhou J."/>
        </authorList>
    </citation>
    <scope>NUCLEOTIDE SEQUENCE [LARGE SCALE GENOMIC DNA]</scope>
    <source>
        <strain evidence="3 4">CCUG 61299</strain>
    </source>
</reference>
<dbReference type="Gene3D" id="3.40.630.190">
    <property type="entry name" value="LCP protein"/>
    <property type="match status" value="1"/>
</dbReference>
<dbReference type="Proteomes" id="UP000595895">
    <property type="component" value="Chromosome"/>
</dbReference>
<dbReference type="PANTHER" id="PTHR33392:SF6">
    <property type="entry name" value="POLYISOPRENYL-TEICHOIC ACID--PEPTIDOGLYCAN TEICHOIC ACID TRANSFERASE TAGU"/>
    <property type="match status" value="1"/>
</dbReference>
<dbReference type="PANTHER" id="PTHR33392">
    <property type="entry name" value="POLYISOPRENYL-TEICHOIC ACID--PEPTIDOGLYCAN TEICHOIC ACID TRANSFERASE TAGU"/>
    <property type="match status" value="1"/>
</dbReference>
<evidence type="ECO:0000313" key="3">
    <source>
        <dbReference type="EMBL" id="QQM68409.1"/>
    </source>
</evidence>
<sequence>MLCALLAVLLVAVGTDLAVLLSRTERYPLAAPAQSGPAPETWLIVGTDSREDVPEGPGLPFGTVEEAGEGKRADVLALLQTQGSKVTVLLLPRDLIIGPSLFEEERLATSFLAGPQNTADLLCGSLGVPVHHLVTVSMAQFASIVDSLGGIDIDVAEPVQDVMAGLSLPQAGRVHLDGVTALALVRSRHPQVLRDGTWVTLSEAEGAHRRTLASGLVMREVMHRLRERTRSPLAARSLAHTVAGNTGLDQDTGLPDLLGLARAVTGAEQIDVVDVPAQVVNDTFVAPPTAETYRVLEEHGYQQAACTPAGG</sequence>
<name>A0A7T7MBH1_9ACTO</name>
<feature type="domain" description="Cell envelope-related transcriptional attenuator" evidence="2">
    <location>
        <begin position="73"/>
        <end position="191"/>
    </location>
</feature>
<dbReference type="KEGG" id="awe:JG540_07180"/>
<organism evidence="3 4">
    <name type="scientific">Actinomyces weissii</name>
    <dbReference type="NCBI Taxonomy" id="675090"/>
    <lineage>
        <taxon>Bacteria</taxon>
        <taxon>Bacillati</taxon>
        <taxon>Actinomycetota</taxon>
        <taxon>Actinomycetes</taxon>
        <taxon>Actinomycetales</taxon>
        <taxon>Actinomycetaceae</taxon>
        <taxon>Actinomyces</taxon>
    </lineage>
</organism>
<evidence type="ECO:0000313" key="4">
    <source>
        <dbReference type="Proteomes" id="UP000595895"/>
    </source>
</evidence>
<proteinExistence type="inferred from homology"/>
<protein>
    <submittedName>
        <fullName evidence="3">LCP family protein</fullName>
    </submittedName>
</protein>
<gene>
    <name evidence="3" type="ORF">JG540_07180</name>
</gene>
<dbReference type="InterPro" id="IPR004474">
    <property type="entry name" value="LytR_CpsA_psr"/>
</dbReference>
<keyword evidence="4" id="KW-1185">Reference proteome</keyword>
<evidence type="ECO:0000259" key="2">
    <source>
        <dbReference type="Pfam" id="PF03816"/>
    </source>
</evidence>
<dbReference type="NCBIfam" id="TIGR00350">
    <property type="entry name" value="lytR_cpsA_psr"/>
    <property type="match status" value="1"/>
</dbReference>
<evidence type="ECO:0000256" key="1">
    <source>
        <dbReference type="ARBA" id="ARBA00006068"/>
    </source>
</evidence>